<evidence type="ECO:0008006" key="3">
    <source>
        <dbReference type="Google" id="ProtNLM"/>
    </source>
</evidence>
<comment type="caution">
    <text evidence="1">The sequence shown here is derived from an EMBL/GenBank/DDBJ whole genome shotgun (WGS) entry which is preliminary data.</text>
</comment>
<gene>
    <name evidence="1" type="primary">Necator_chrX.g23355</name>
    <name evidence="1" type="ORF">RB195_023192</name>
</gene>
<dbReference type="PANTHER" id="PTHR46060:SF1">
    <property type="entry name" value="MARINER MOS1 TRANSPOSASE-LIKE PROTEIN"/>
    <property type="match status" value="1"/>
</dbReference>
<organism evidence="1 2">
    <name type="scientific">Necator americanus</name>
    <name type="common">Human hookworm</name>
    <dbReference type="NCBI Taxonomy" id="51031"/>
    <lineage>
        <taxon>Eukaryota</taxon>
        <taxon>Metazoa</taxon>
        <taxon>Ecdysozoa</taxon>
        <taxon>Nematoda</taxon>
        <taxon>Chromadorea</taxon>
        <taxon>Rhabditida</taxon>
        <taxon>Rhabditina</taxon>
        <taxon>Rhabditomorpha</taxon>
        <taxon>Strongyloidea</taxon>
        <taxon>Ancylostomatidae</taxon>
        <taxon>Bunostominae</taxon>
        <taxon>Necator</taxon>
    </lineage>
</organism>
<accession>A0ABR1EI73</accession>
<dbReference type="EMBL" id="JAVFWL010000006">
    <property type="protein sequence ID" value="KAK6762382.1"/>
    <property type="molecule type" value="Genomic_DNA"/>
</dbReference>
<dbReference type="PANTHER" id="PTHR46060">
    <property type="entry name" value="MARINER MOS1 TRANSPOSASE-LIKE PROTEIN"/>
    <property type="match status" value="1"/>
</dbReference>
<proteinExistence type="predicted"/>
<dbReference type="InterPro" id="IPR036397">
    <property type="entry name" value="RNaseH_sf"/>
</dbReference>
<sequence>MRVGHLGLLRAPCRVAPSRRRPADASQIGPSPNKCLLCCFWDSRECCLMSSSHKATPSPAPYTLSAPEARIDRSRERLRRALVHLLYDSARPHVAKETHEKLEELGWDTAPHTAYSSDLALSDYHLFRPLKAFLAEKIFTK</sequence>
<name>A0ABR1EI73_NECAM</name>
<keyword evidence="2" id="KW-1185">Reference proteome</keyword>
<protein>
    <recommendedName>
        <fullName evidence="3">Mos1 transposase HTH domain-containing protein</fullName>
    </recommendedName>
</protein>
<dbReference type="InterPro" id="IPR052709">
    <property type="entry name" value="Transposase-MT_Hybrid"/>
</dbReference>
<evidence type="ECO:0000313" key="1">
    <source>
        <dbReference type="EMBL" id="KAK6762382.1"/>
    </source>
</evidence>
<dbReference type="Gene3D" id="3.30.420.10">
    <property type="entry name" value="Ribonuclease H-like superfamily/Ribonuclease H"/>
    <property type="match status" value="1"/>
</dbReference>
<dbReference type="Proteomes" id="UP001303046">
    <property type="component" value="Unassembled WGS sequence"/>
</dbReference>
<reference evidence="1 2" key="1">
    <citation type="submission" date="2023-08" db="EMBL/GenBank/DDBJ databases">
        <title>A Necator americanus chromosomal reference genome.</title>
        <authorList>
            <person name="Ilik V."/>
            <person name="Petrzelkova K.J."/>
            <person name="Pardy F."/>
            <person name="Fuh T."/>
            <person name="Niatou-Singa F.S."/>
            <person name="Gouil Q."/>
            <person name="Baker L."/>
            <person name="Ritchie M.E."/>
            <person name="Jex A.R."/>
            <person name="Gazzola D."/>
            <person name="Li H."/>
            <person name="Toshio Fujiwara R."/>
            <person name="Zhan B."/>
            <person name="Aroian R.V."/>
            <person name="Pafco B."/>
            <person name="Schwarz E.M."/>
        </authorList>
    </citation>
    <scope>NUCLEOTIDE SEQUENCE [LARGE SCALE GENOMIC DNA]</scope>
    <source>
        <strain evidence="1 2">Aroian</strain>
        <tissue evidence="1">Whole animal</tissue>
    </source>
</reference>
<evidence type="ECO:0000313" key="2">
    <source>
        <dbReference type="Proteomes" id="UP001303046"/>
    </source>
</evidence>